<sequence>MYPERVVRMLTRRFFVSPCLCGKQRCMTWKHLRSEPGPDFGIFQSRFDWLENPRNSHSLKAVVLEVPDWINVAAFTPEGKVVVVHQYRFGMRKTTTEIPAGIIEDGESHENAAKRELLEETGYSTDRWEYLGWVEPNPAFQNNRCHQWVARDVRRTNRQNLDDGEAIAVQELSVEEVRDKIHKGDMRNSLALLTLSRVLDVWGTSA</sequence>
<gene>
    <name evidence="5" type="ORF">CSA56_03475</name>
</gene>
<comment type="similarity">
    <text evidence="3">Belongs to the Nudix hydrolase family.</text>
</comment>
<dbReference type="EMBL" id="PDSK01000038">
    <property type="protein sequence ID" value="PIE35626.1"/>
    <property type="molecule type" value="Genomic_DNA"/>
</dbReference>
<feature type="domain" description="Nudix hydrolase" evidence="4">
    <location>
        <begin position="55"/>
        <end position="194"/>
    </location>
</feature>
<evidence type="ECO:0000313" key="5">
    <source>
        <dbReference type="EMBL" id="PIE35626.1"/>
    </source>
</evidence>
<dbReference type="CDD" id="cd03424">
    <property type="entry name" value="NUDIX_ADPRase_Nudt5_UGPPase_Nudt14"/>
    <property type="match status" value="1"/>
</dbReference>
<name>A0A2G6KIX4_9BACT</name>
<dbReference type="InterPro" id="IPR015797">
    <property type="entry name" value="NUDIX_hydrolase-like_dom_sf"/>
</dbReference>
<dbReference type="InterPro" id="IPR000086">
    <property type="entry name" value="NUDIX_hydrolase_dom"/>
</dbReference>
<dbReference type="PANTHER" id="PTHR11839:SF18">
    <property type="entry name" value="NUDIX HYDROLASE DOMAIN-CONTAINING PROTEIN"/>
    <property type="match status" value="1"/>
</dbReference>
<keyword evidence="2 3" id="KW-0378">Hydrolase</keyword>
<comment type="caution">
    <text evidence="5">The sequence shown here is derived from an EMBL/GenBank/DDBJ whole genome shotgun (WGS) entry which is preliminary data.</text>
</comment>
<organism evidence="5 6">
    <name type="scientific">candidate division KSB3 bacterium</name>
    <dbReference type="NCBI Taxonomy" id="2044937"/>
    <lineage>
        <taxon>Bacteria</taxon>
        <taxon>candidate division KSB3</taxon>
    </lineage>
</organism>
<dbReference type="PROSITE" id="PS51462">
    <property type="entry name" value="NUDIX"/>
    <property type="match status" value="1"/>
</dbReference>
<dbReference type="Proteomes" id="UP000230821">
    <property type="component" value="Unassembled WGS sequence"/>
</dbReference>
<evidence type="ECO:0000256" key="1">
    <source>
        <dbReference type="ARBA" id="ARBA00001946"/>
    </source>
</evidence>
<proteinExistence type="inferred from homology"/>
<reference evidence="5 6" key="1">
    <citation type="submission" date="2017-10" db="EMBL/GenBank/DDBJ databases">
        <title>Novel microbial diversity and functional potential in the marine mammal oral microbiome.</title>
        <authorList>
            <person name="Dudek N.K."/>
            <person name="Sun C.L."/>
            <person name="Burstein D."/>
            <person name="Kantor R.S."/>
            <person name="Aliaga Goltsman D.S."/>
            <person name="Bik E.M."/>
            <person name="Thomas B.C."/>
            <person name="Banfield J.F."/>
            <person name="Relman D.A."/>
        </authorList>
    </citation>
    <scope>NUCLEOTIDE SEQUENCE [LARGE SCALE GENOMIC DNA]</scope>
    <source>
        <strain evidence="5">DOLJORAL78_47_16</strain>
    </source>
</reference>
<evidence type="ECO:0000256" key="3">
    <source>
        <dbReference type="RuleBase" id="RU003476"/>
    </source>
</evidence>
<dbReference type="PRINTS" id="PR00502">
    <property type="entry name" value="NUDIXFAMILY"/>
</dbReference>
<dbReference type="InterPro" id="IPR020084">
    <property type="entry name" value="NUDIX_hydrolase_CS"/>
</dbReference>
<dbReference type="PROSITE" id="PS00893">
    <property type="entry name" value="NUDIX_BOX"/>
    <property type="match status" value="1"/>
</dbReference>
<dbReference type="AlphaFoldDB" id="A0A2G6KIX4"/>
<dbReference type="PANTHER" id="PTHR11839">
    <property type="entry name" value="UDP/ADP-SUGAR PYROPHOSPHATASE"/>
    <property type="match status" value="1"/>
</dbReference>
<evidence type="ECO:0000256" key="2">
    <source>
        <dbReference type="ARBA" id="ARBA00022801"/>
    </source>
</evidence>
<dbReference type="GO" id="GO:0005829">
    <property type="term" value="C:cytosol"/>
    <property type="evidence" value="ECO:0007669"/>
    <property type="project" value="TreeGrafter"/>
</dbReference>
<dbReference type="GO" id="GO:0006753">
    <property type="term" value="P:nucleoside phosphate metabolic process"/>
    <property type="evidence" value="ECO:0007669"/>
    <property type="project" value="TreeGrafter"/>
</dbReference>
<comment type="cofactor">
    <cofactor evidence="1">
        <name>Mg(2+)</name>
        <dbReference type="ChEBI" id="CHEBI:18420"/>
    </cofactor>
</comment>
<dbReference type="InterPro" id="IPR020476">
    <property type="entry name" value="Nudix_hydrolase"/>
</dbReference>
<evidence type="ECO:0000259" key="4">
    <source>
        <dbReference type="PROSITE" id="PS51462"/>
    </source>
</evidence>
<dbReference type="SUPFAM" id="SSF55811">
    <property type="entry name" value="Nudix"/>
    <property type="match status" value="1"/>
</dbReference>
<dbReference type="Gene3D" id="3.90.79.10">
    <property type="entry name" value="Nucleoside Triphosphate Pyrophosphohydrolase"/>
    <property type="match status" value="1"/>
</dbReference>
<accession>A0A2G6KIX4</accession>
<protein>
    <submittedName>
        <fullName evidence="5">NUDIX hydrolase</fullName>
    </submittedName>
</protein>
<dbReference type="GO" id="GO:0019693">
    <property type="term" value="P:ribose phosphate metabolic process"/>
    <property type="evidence" value="ECO:0007669"/>
    <property type="project" value="TreeGrafter"/>
</dbReference>
<dbReference type="Pfam" id="PF00293">
    <property type="entry name" value="NUDIX"/>
    <property type="match status" value="1"/>
</dbReference>
<dbReference type="GO" id="GO:0016462">
    <property type="term" value="F:pyrophosphatase activity"/>
    <property type="evidence" value="ECO:0007669"/>
    <property type="project" value="UniProtKB-ARBA"/>
</dbReference>
<evidence type="ECO:0000313" key="6">
    <source>
        <dbReference type="Proteomes" id="UP000230821"/>
    </source>
</evidence>